<feature type="chain" id="PRO_5045334024" evidence="1">
    <location>
        <begin position="26"/>
        <end position="60"/>
    </location>
</feature>
<dbReference type="PROSITE" id="PS51318">
    <property type="entry name" value="TAT"/>
    <property type="match status" value="1"/>
</dbReference>
<keyword evidence="3" id="KW-1185">Reference proteome</keyword>
<keyword evidence="1" id="KW-0732">Signal</keyword>
<dbReference type="EMBL" id="JBBKZT010000027">
    <property type="protein sequence ID" value="MEJ8851816.1"/>
    <property type="molecule type" value="Genomic_DNA"/>
</dbReference>
<comment type="caution">
    <text evidence="2">The sequence shown here is derived from an EMBL/GenBank/DDBJ whole genome shotgun (WGS) entry which is preliminary data.</text>
</comment>
<reference evidence="2 3" key="1">
    <citation type="submission" date="2024-03" db="EMBL/GenBank/DDBJ databases">
        <title>Novel species of the genus Variovorax.</title>
        <authorList>
            <person name="Liu Q."/>
            <person name="Xin Y.-H."/>
        </authorList>
    </citation>
    <scope>NUCLEOTIDE SEQUENCE [LARGE SCALE GENOMIC DNA]</scope>
    <source>
        <strain evidence="2 3">KACC 18900</strain>
    </source>
</reference>
<gene>
    <name evidence="2" type="ORF">WKW82_34660</name>
</gene>
<organism evidence="2 3">
    <name type="scientific">Variovorax rhizosphaerae</name>
    <dbReference type="NCBI Taxonomy" id="1836200"/>
    <lineage>
        <taxon>Bacteria</taxon>
        <taxon>Pseudomonadati</taxon>
        <taxon>Pseudomonadota</taxon>
        <taxon>Betaproteobacteria</taxon>
        <taxon>Burkholderiales</taxon>
        <taxon>Comamonadaceae</taxon>
        <taxon>Variovorax</taxon>
    </lineage>
</organism>
<dbReference type="Proteomes" id="UP001385892">
    <property type="component" value="Unassembled WGS sequence"/>
</dbReference>
<sequence length="60" mass="6013">MTTQNRRSMLQLGSALAAGALSAFATGSGASASGKPLFAMAGATIPVVGSDPVFPVRRVY</sequence>
<evidence type="ECO:0000256" key="1">
    <source>
        <dbReference type="SAM" id="SignalP"/>
    </source>
</evidence>
<dbReference type="InterPro" id="IPR006311">
    <property type="entry name" value="TAT_signal"/>
</dbReference>
<name>A0ABU8WWA0_9BURK</name>
<accession>A0ABU8WWA0</accession>
<protein>
    <submittedName>
        <fullName evidence="2">Uncharacterized protein</fullName>
    </submittedName>
</protein>
<proteinExistence type="predicted"/>
<feature type="signal peptide" evidence="1">
    <location>
        <begin position="1"/>
        <end position="25"/>
    </location>
</feature>
<evidence type="ECO:0000313" key="3">
    <source>
        <dbReference type="Proteomes" id="UP001385892"/>
    </source>
</evidence>
<evidence type="ECO:0000313" key="2">
    <source>
        <dbReference type="EMBL" id="MEJ8851816.1"/>
    </source>
</evidence>
<dbReference type="RefSeq" id="WP_340347588.1">
    <property type="nucleotide sequence ID" value="NZ_JBBKZT010000027.1"/>
</dbReference>